<sequence>MCLYARPFEHLGLDSNNGTAATAAATATTDNDEGQPRSAPVTSRSPGGPAATEPPATV</sequence>
<organism evidence="2 3">
    <name type="scientific">Salpingoeca rosetta (strain ATCC 50818 / BSB-021)</name>
    <dbReference type="NCBI Taxonomy" id="946362"/>
    <lineage>
        <taxon>Eukaryota</taxon>
        <taxon>Choanoflagellata</taxon>
        <taxon>Craspedida</taxon>
        <taxon>Salpingoecidae</taxon>
        <taxon>Salpingoeca</taxon>
    </lineage>
</organism>
<proteinExistence type="predicted"/>
<accession>F2U1L7</accession>
<dbReference type="GeneID" id="16077316"/>
<name>F2U1L7_SALR5</name>
<dbReference type="Proteomes" id="UP000007799">
    <property type="component" value="Unassembled WGS sequence"/>
</dbReference>
<feature type="region of interest" description="Disordered" evidence="1">
    <location>
        <begin position="11"/>
        <end position="58"/>
    </location>
</feature>
<gene>
    <name evidence="2" type="ORF">PTSG_11854</name>
</gene>
<dbReference type="EMBL" id="GL832959">
    <property type="protein sequence ID" value="EGD81519.1"/>
    <property type="molecule type" value="Genomic_DNA"/>
</dbReference>
<dbReference type="AlphaFoldDB" id="F2U1L7"/>
<evidence type="ECO:0000313" key="3">
    <source>
        <dbReference type="Proteomes" id="UP000007799"/>
    </source>
</evidence>
<dbReference type="InParanoid" id="F2U1L7"/>
<feature type="compositionally biased region" description="Low complexity" evidence="1">
    <location>
        <begin position="19"/>
        <end position="29"/>
    </location>
</feature>
<feature type="compositionally biased region" description="Low complexity" evidence="1">
    <location>
        <begin position="46"/>
        <end position="58"/>
    </location>
</feature>
<dbReference type="RefSeq" id="XP_004996723.1">
    <property type="nucleotide sequence ID" value="XM_004996666.1"/>
</dbReference>
<evidence type="ECO:0000313" key="2">
    <source>
        <dbReference type="EMBL" id="EGD81519.1"/>
    </source>
</evidence>
<dbReference type="KEGG" id="sre:PTSG_11854"/>
<reference evidence="2" key="1">
    <citation type="submission" date="2009-08" db="EMBL/GenBank/DDBJ databases">
        <title>Annotation of Salpingoeca rosetta.</title>
        <authorList>
            <consortium name="The Broad Institute Genome Sequencing Platform"/>
            <person name="Russ C."/>
            <person name="Cuomo C."/>
            <person name="Burger G."/>
            <person name="Gray M.W."/>
            <person name="Holland P.W.H."/>
            <person name="King N."/>
            <person name="Lang F.B.F."/>
            <person name="Roger A.J."/>
            <person name="Ruiz-Trillo I."/>
            <person name="Young S.K."/>
            <person name="Zeng Q."/>
            <person name="Gargeya S."/>
            <person name="Alvarado L."/>
            <person name="Berlin A."/>
            <person name="Chapman S.B."/>
            <person name="Chen Z."/>
            <person name="Freedman E."/>
            <person name="Gellesch M."/>
            <person name="Goldberg J."/>
            <person name="Griggs A."/>
            <person name="Gujja S."/>
            <person name="Heilman E."/>
            <person name="Heiman D."/>
            <person name="Howarth C."/>
            <person name="Mehta T."/>
            <person name="Neiman D."/>
            <person name="Pearson M."/>
            <person name="Roberts A."/>
            <person name="Saif S."/>
            <person name="Shea T."/>
            <person name="Shenoy N."/>
            <person name="Sisk P."/>
            <person name="Stolte C."/>
            <person name="Sykes S."/>
            <person name="White J."/>
            <person name="Yandava C."/>
            <person name="Haas B."/>
            <person name="Nusbaum C."/>
            <person name="Birren B."/>
        </authorList>
    </citation>
    <scope>NUCLEOTIDE SEQUENCE</scope>
    <source>
        <strain evidence="2">ATCC 50818</strain>
    </source>
</reference>
<evidence type="ECO:0000256" key="1">
    <source>
        <dbReference type="SAM" id="MobiDB-lite"/>
    </source>
</evidence>
<keyword evidence="3" id="KW-1185">Reference proteome</keyword>
<protein>
    <submittedName>
        <fullName evidence="2">Uncharacterized protein</fullName>
    </submittedName>
</protein>